<reference evidence="2" key="1">
    <citation type="submission" date="2016-08" db="EMBL/GenBank/DDBJ databases">
        <authorList>
            <person name="Seilhamer J.J."/>
        </authorList>
    </citation>
    <scope>NUCLEOTIDE SEQUENCE</scope>
    <source>
        <strain evidence="2">86-1</strain>
    </source>
</reference>
<proteinExistence type="predicted"/>
<dbReference type="EMBL" id="FMJC01000002">
    <property type="protein sequence ID" value="SCM72276.1"/>
    <property type="molecule type" value="Genomic_DNA"/>
</dbReference>
<organism evidence="2">
    <name type="scientific">uncultured Desulfovibrio sp</name>
    <dbReference type="NCBI Taxonomy" id="167968"/>
    <lineage>
        <taxon>Bacteria</taxon>
        <taxon>Pseudomonadati</taxon>
        <taxon>Thermodesulfobacteriota</taxon>
        <taxon>Desulfovibrionia</taxon>
        <taxon>Desulfovibrionales</taxon>
        <taxon>Desulfovibrionaceae</taxon>
        <taxon>Desulfovibrio</taxon>
        <taxon>environmental samples</taxon>
    </lineage>
</organism>
<gene>
    <name evidence="2" type="ORF">KL86DES1_20503</name>
</gene>
<evidence type="ECO:0000256" key="1">
    <source>
        <dbReference type="SAM" id="MobiDB-lite"/>
    </source>
</evidence>
<protein>
    <submittedName>
        <fullName evidence="2">Uncharacterized protein</fullName>
    </submittedName>
</protein>
<feature type="compositionally biased region" description="Basic and acidic residues" evidence="1">
    <location>
        <begin position="51"/>
        <end position="68"/>
    </location>
</feature>
<dbReference type="AlphaFoldDB" id="A0A212L431"/>
<accession>A0A212L431</accession>
<evidence type="ECO:0000313" key="2">
    <source>
        <dbReference type="EMBL" id="SCM72276.1"/>
    </source>
</evidence>
<name>A0A212L431_9BACT</name>
<feature type="region of interest" description="Disordered" evidence="1">
    <location>
        <begin position="34"/>
        <end position="68"/>
    </location>
</feature>
<sequence>MAHAALKRPERALTTRHPAGMFATAGLAAASATSGLPSAGNGHIPAPQHFSGERHPPARQVMERHRTN</sequence>